<keyword evidence="1" id="KW-0378">Hydrolase</keyword>
<dbReference type="InterPro" id="IPR050698">
    <property type="entry name" value="MBL"/>
</dbReference>
<proteinExistence type="predicted"/>
<dbReference type="InterPro" id="IPR001279">
    <property type="entry name" value="Metallo-B-lactamas"/>
</dbReference>
<dbReference type="InterPro" id="IPR011108">
    <property type="entry name" value="RMMBL"/>
</dbReference>
<dbReference type="SMART" id="SM00849">
    <property type="entry name" value="Lactamase_B"/>
    <property type="match status" value="1"/>
</dbReference>
<dbReference type="PANTHER" id="PTHR11203:SF37">
    <property type="entry name" value="INTEGRATOR COMPLEX SUBUNIT 11"/>
    <property type="match status" value="1"/>
</dbReference>
<dbReference type="Pfam" id="PF07521">
    <property type="entry name" value="RMMBL"/>
    <property type="match status" value="1"/>
</dbReference>
<evidence type="ECO:0000259" key="3">
    <source>
        <dbReference type="SMART" id="SM01027"/>
    </source>
</evidence>
<dbReference type="Pfam" id="PF00753">
    <property type="entry name" value="Lactamase_B"/>
    <property type="match status" value="1"/>
</dbReference>
<dbReference type="SUPFAM" id="SSF56281">
    <property type="entry name" value="Metallo-hydrolase/oxidoreductase"/>
    <property type="match status" value="1"/>
</dbReference>
<feature type="domain" description="Beta-Casp" evidence="3">
    <location>
        <begin position="245"/>
        <end position="386"/>
    </location>
</feature>
<keyword evidence="5" id="KW-1185">Reference proteome</keyword>
<evidence type="ECO:0000256" key="1">
    <source>
        <dbReference type="ARBA" id="ARBA00022801"/>
    </source>
</evidence>
<protein>
    <submittedName>
        <fullName evidence="4">MBL fold metallo-hydrolase</fullName>
    </submittedName>
</protein>
<evidence type="ECO:0000313" key="5">
    <source>
        <dbReference type="Proteomes" id="UP000746535"/>
    </source>
</evidence>
<dbReference type="CDD" id="cd16295">
    <property type="entry name" value="TTHA0252-CPSF-like_MBL-fold"/>
    <property type="match status" value="1"/>
</dbReference>
<dbReference type="Pfam" id="PF10996">
    <property type="entry name" value="Beta-Casp"/>
    <property type="match status" value="1"/>
</dbReference>
<comment type="caution">
    <text evidence="4">The sequence shown here is derived from an EMBL/GenBank/DDBJ whole genome shotgun (WGS) entry which is preliminary data.</text>
</comment>
<organism evidence="4 5">
    <name type="scientific">Pseudomonas quercus</name>
    <dbReference type="NCBI Taxonomy" id="2722792"/>
    <lineage>
        <taxon>Bacteria</taxon>
        <taxon>Pseudomonadati</taxon>
        <taxon>Pseudomonadota</taxon>
        <taxon>Gammaproteobacteria</taxon>
        <taxon>Pseudomonadales</taxon>
        <taxon>Pseudomonadaceae</taxon>
        <taxon>Pseudomonas</taxon>
    </lineage>
</organism>
<dbReference type="InterPro" id="IPR036866">
    <property type="entry name" value="RibonucZ/Hydroxyglut_hydro"/>
</dbReference>
<dbReference type="SMART" id="SM01027">
    <property type="entry name" value="Beta-Casp"/>
    <property type="match status" value="1"/>
</dbReference>
<name>A0ABX0YGT9_9PSED</name>
<dbReference type="Gene3D" id="3.60.15.10">
    <property type="entry name" value="Ribonuclease Z/Hydroxyacylglutathione hydrolase-like"/>
    <property type="match status" value="1"/>
</dbReference>
<accession>A0ABX0YGT9</accession>
<dbReference type="EMBL" id="JAAVJI010000009">
    <property type="protein sequence ID" value="NJP02140.1"/>
    <property type="molecule type" value="Genomic_DNA"/>
</dbReference>
<dbReference type="Proteomes" id="UP000746535">
    <property type="component" value="Unassembled WGS sequence"/>
</dbReference>
<dbReference type="InterPro" id="IPR022712">
    <property type="entry name" value="Beta_Casp"/>
</dbReference>
<dbReference type="Gene3D" id="3.40.50.10890">
    <property type="match status" value="1"/>
</dbReference>
<evidence type="ECO:0000259" key="2">
    <source>
        <dbReference type="SMART" id="SM00849"/>
    </source>
</evidence>
<dbReference type="RefSeq" id="WP_168084714.1">
    <property type="nucleotide sequence ID" value="NZ_JAAVJI010000009.1"/>
</dbReference>
<reference evidence="4 5" key="1">
    <citation type="submission" date="2020-03" db="EMBL/GenBank/DDBJ databases">
        <authorList>
            <person name="Wang L."/>
            <person name="He N."/>
            <person name="Li Y."/>
            <person name="Fang Y."/>
            <person name="Zhang F."/>
        </authorList>
    </citation>
    <scope>NUCLEOTIDE SEQUENCE [LARGE SCALE GENOMIC DNA]</scope>
    <source>
        <strain evidence="5">hsmgli-8</strain>
    </source>
</reference>
<gene>
    <name evidence="4" type="ORF">HBH25_14920</name>
</gene>
<feature type="domain" description="Metallo-beta-lactamase" evidence="2">
    <location>
        <begin position="16"/>
        <end position="240"/>
    </location>
</feature>
<evidence type="ECO:0000313" key="4">
    <source>
        <dbReference type="EMBL" id="NJP02140.1"/>
    </source>
</evidence>
<dbReference type="PANTHER" id="PTHR11203">
    <property type="entry name" value="CLEAVAGE AND POLYADENYLATION SPECIFICITY FACTOR FAMILY MEMBER"/>
    <property type="match status" value="1"/>
</dbReference>
<sequence>MPFPTITHHGAHQGVTGSCHQLHLSEACSVLVDCGLFQGNETALHGNGIEFDIAGISALVVTHVHLDHVGRIPWLLAAGFDGPILCSEPSAHLLPLMLEDAFRLMVTRDQAPVERYIQSVKRRIVALPYDQWHVLPAAGPSQCRIRLQRAGHVLGSAYVEFDIRASGTLESQRVVFSGDLGSGRSALLRPPVSPERADVLVLESTYGDRVHGAQENRTARLERLIEKALEDQGTVLIPSFSLGRAQELLADIETILRNKGVGGSPGARGVVDWPQLPVILDSPLASRITQAYKELQPHWNEEAQGRTQAGRSPLAFPQLITLDSHEQHQRTVNYLASTLRPAIVIAGNGMCSAGRIVNYLKAMLRNPRHNVLFSGYQAKGTPGAVIQAAEGAEGFLGIDLDGERYDIRAGVATLAGYSAHADQAGLLGFVKGIPESPCEVRLVHGEARAKNGLAQALASAYPSMRVVTQP</sequence>